<evidence type="ECO:0000313" key="1">
    <source>
        <dbReference type="EMBL" id="MBF1659580.1"/>
    </source>
</evidence>
<sequence length="260" mass="28180">MSSEYALDGVDLDQPGKWRVMLGTLLPSIPTPRLSSTEVPYRNGVIDGVGQKFGTFIVTVNFMVEGTDRASLEKNWVGLQSRVRGVSGLSTMTYTPAGFGPRQALVRLQSVSQPVFRYREWIIECTVVFEAVEGVWKDVNYTVQEFTDLTNLSGGSAPITDAQVMLLPSSNAMTVNDAVSGTTLTWRGVAKTSERVLINVPEYSAVRQSFNGWELAPSHTEASGEISMSPGGFQLTPGPDGKITLNVSGGTGYVRARKAY</sequence>
<accession>A0A930PPC1</accession>
<protein>
    <submittedName>
        <fullName evidence="1">Uncharacterized protein</fullName>
    </submittedName>
</protein>
<name>A0A930PPC1_9MICC</name>
<comment type="caution">
    <text evidence="1">The sequence shown here is derived from an EMBL/GenBank/DDBJ whole genome shotgun (WGS) entry which is preliminary data.</text>
</comment>
<dbReference type="Proteomes" id="UP000713964">
    <property type="component" value="Unassembled WGS sequence"/>
</dbReference>
<gene>
    <name evidence="1" type="ORF">HXO58_07075</name>
</gene>
<proteinExistence type="predicted"/>
<organism evidence="1 2">
    <name type="scientific">Rothia mucilaginosa</name>
    <dbReference type="NCBI Taxonomy" id="43675"/>
    <lineage>
        <taxon>Bacteria</taxon>
        <taxon>Bacillati</taxon>
        <taxon>Actinomycetota</taxon>
        <taxon>Actinomycetes</taxon>
        <taxon>Micrococcales</taxon>
        <taxon>Micrococcaceae</taxon>
        <taxon>Rothia</taxon>
    </lineage>
</organism>
<evidence type="ECO:0000313" key="2">
    <source>
        <dbReference type="Proteomes" id="UP000713964"/>
    </source>
</evidence>
<reference evidence="1" key="1">
    <citation type="submission" date="2020-04" db="EMBL/GenBank/DDBJ databases">
        <title>Deep metagenomics examines the oral microbiome during advanced dental caries in children, revealing novel taxa and co-occurrences with host molecules.</title>
        <authorList>
            <person name="Baker J.L."/>
            <person name="Morton J.T."/>
            <person name="Dinis M."/>
            <person name="Alvarez R."/>
            <person name="Tran N.C."/>
            <person name="Knight R."/>
            <person name="Edlund A."/>
        </authorList>
    </citation>
    <scope>NUCLEOTIDE SEQUENCE</scope>
    <source>
        <strain evidence="1">JCVI_29_bin.11</strain>
    </source>
</reference>
<dbReference type="AlphaFoldDB" id="A0A930PPC1"/>
<dbReference type="EMBL" id="JABZXL010000020">
    <property type="protein sequence ID" value="MBF1659580.1"/>
    <property type="molecule type" value="Genomic_DNA"/>
</dbReference>